<sequence length="850" mass="95470">MKVVKPLRLSALHRPFSWQGQNHLGVSVLALADMGAAPRLRPEPELWQLAADELTLSGGVLDLAIPKACAEFLATGNAYTHHQQDKTACAVKIQLDSLEKTLVVFGDRHWINDRPSTPLPFAEMRLDWRRAYGGAQFADNPHGIGATPETFPQGRIHRLPNVESLQGRLASSRQSAQPASFDALDITWPRRFSRIGKNYDADWLKNGFPGFANDIDWRLFNMAESDQQFPQRDSLPPRAAYRIWNMHPSDPVQQGHLPPWRARCFINRLRGGETHFEEIAMRHTTVWFFPHREQMLLIYQGSTRINEDDAADVMQLMPALETEGEPRSTAHYRQVLAQRLDKERGALHAFREQELLPEACIGAWLDTETPTQQSPMAENIAAYEHQQREEHRQRLLREGQDIDELFPRPSQEAPPKLDQLAEFVERLESQAEAQYQDMLKLTQAEGIDPLNPGGDHVPPSGAESYQQQRDLLFQEARRHPDAFSDKQLGESERALHQMYLMSAQTQSPALRLRGDLAQIIRQRVAAAMLRDKDLSGLDLTGADLSGMDLCQANLRGALLENADLRQTQLVGCDLREAMLARADLSGAVLQQADLSHASLALAKCEATDFGGAQLHETNIQQTLFQRCDFTMASLRDLLGYETLLGQCDFNRATLANITLMELQLEQLTFSHARLDKVSFVKCRLLAVNFDRARLESCAWVDTETQSLSFRAARLTACAFAAKTLLPQADFGDATLNQCNLRQMPLQRANFSRARLDNCDLSEARLNEADFRQANGSGSLFIRCDLSQANLRDANFIAAILQKCVLSGADLQGTNLFRADLSQSQVDQATRLDGAYTARVKTLPRHNGKEV</sequence>
<dbReference type="InterPro" id="IPR051082">
    <property type="entry name" value="Pentapeptide-BTB/POZ_domain"/>
</dbReference>
<proteinExistence type="predicted"/>
<dbReference type="RefSeq" id="WP_033632732.1">
    <property type="nucleotide sequence ID" value="NZ_CBCSIN010000002.1"/>
</dbReference>
<dbReference type="InterPro" id="IPR001646">
    <property type="entry name" value="5peptide_repeat"/>
</dbReference>
<dbReference type="SUPFAM" id="SSF141571">
    <property type="entry name" value="Pentapeptide repeat-like"/>
    <property type="match status" value="2"/>
</dbReference>
<dbReference type="Gene3D" id="2.160.20.80">
    <property type="entry name" value="E3 ubiquitin-protein ligase SopA"/>
    <property type="match status" value="3"/>
</dbReference>
<feature type="domain" description="DUF2169" evidence="1">
    <location>
        <begin position="20"/>
        <end position="299"/>
    </location>
</feature>
<evidence type="ECO:0000259" key="1">
    <source>
        <dbReference type="Pfam" id="PF09937"/>
    </source>
</evidence>
<comment type="caution">
    <text evidence="2">The sequence shown here is derived from an EMBL/GenBank/DDBJ whole genome shotgun (WGS) entry which is preliminary data.</text>
</comment>
<gene>
    <name evidence="2" type="ORF">SAMN02927935_01487</name>
</gene>
<dbReference type="InterPro" id="IPR018683">
    <property type="entry name" value="DUF2169"/>
</dbReference>
<evidence type="ECO:0000313" key="3">
    <source>
        <dbReference type="Proteomes" id="UP000183031"/>
    </source>
</evidence>
<evidence type="ECO:0000313" key="2">
    <source>
        <dbReference type="EMBL" id="SCY44712.1"/>
    </source>
</evidence>
<reference evidence="2 3" key="1">
    <citation type="submission" date="2016-10" db="EMBL/GenBank/DDBJ databases">
        <authorList>
            <person name="Varghese N."/>
            <person name="Submissions S."/>
        </authorList>
    </citation>
    <scope>NUCLEOTIDE SEQUENCE [LARGE SCALE GENOMIC DNA]</scope>
    <source>
        <strain evidence="2 3">CGMCC 1.6853</strain>
    </source>
</reference>
<dbReference type="Pfam" id="PF00805">
    <property type="entry name" value="Pentapeptide"/>
    <property type="match status" value="3"/>
</dbReference>
<dbReference type="Proteomes" id="UP000183031">
    <property type="component" value="Unassembled WGS sequence"/>
</dbReference>
<dbReference type="PANTHER" id="PTHR14136">
    <property type="entry name" value="BTB_POZ DOMAIN-CONTAINING PROTEIN KCTD9"/>
    <property type="match status" value="1"/>
</dbReference>
<organism evidence="2 3">
    <name type="scientific">Serratia nematodiphila</name>
    <dbReference type="NCBI Taxonomy" id="458197"/>
    <lineage>
        <taxon>Bacteria</taxon>
        <taxon>Pseudomonadati</taxon>
        <taxon>Pseudomonadota</taxon>
        <taxon>Gammaproteobacteria</taxon>
        <taxon>Enterobacterales</taxon>
        <taxon>Yersiniaceae</taxon>
        <taxon>Serratia</taxon>
    </lineage>
</organism>
<accession>A0A1G5FZE4</accession>
<dbReference type="Pfam" id="PF09937">
    <property type="entry name" value="DUF2169"/>
    <property type="match status" value="1"/>
</dbReference>
<keyword evidence="3" id="KW-1185">Reference proteome</keyword>
<name>A0A1G5FZE4_9GAMM</name>
<dbReference type="EMBL" id="FMUT01000004">
    <property type="protein sequence ID" value="SCY44712.1"/>
    <property type="molecule type" value="Genomic_DNA"/>
</dbReference>
<protein>
    <submittedName>
        <fullName evidence="2">Uncharacterized protein YjbI, contains pentapeptide repeats</fullName>
    </submittedName>
</protein>
<dbReference type="PANTHER" id="PTHR14136:SF17">
    <property type="entry name" value="BTB_POZ DOMAIN-CONTAINING PROTEIN KCTD9"/>
    <property type="match status" value="1"/>
</dbReference>